<comment type="caution">
    <text evidence="3">The sequence shown here is derived from an EMBL/GenBank/DDBJ whole genome shotgun (WGS) entry which is preliminary data.</text>
</comment>
<dbReference type="SUPFAM" id="SSF55486">
    <property type="entry name" value="Metalloproteases ('zincins'), catalytic domain"/>
    <property type="match status" value="1"/>
</dbReference>
<dbReference type="InterPro" id="IPR014782">
    <property type="entry name" value="Peptidase_M1_dom"/>
</dbReference>
<dbReference type="AlphaFoldDB" id="A6GFA1"/>
<protein>
    <submittedName>
        <fullName evidence="3">Zn-dependent aminopeptidase, putative</fullName>
    </submittedName>
</protein>
<feature type="signal peptide" evidence="1">
    <location>
        <begin position="1"/>
        <end position="27"/>
    </location>
</feature>
<dbReference type="GO" id="GO:0008270">
    <property type="term" value="F:zinc ion binding"/>
    <property type="evidence" value="ECO:0007669"/>
    <property type="project" value="InterPro"/>
</dbReference>
<dbReference type="Proteomes" id="UP000005801">
    <property type="component" value="Unassembled WGS sequence"/>
</dbReference>
<evidence type="ECO:0000313" key="4">
    <source>
        <dbReference type="Proteomes" id="UP000005801"/>
    </source>
</evidence>
<evidence type="ECO:0000313" key="3">
    <source>
        <dbReference type="EMBL" id="EDM75442.1"/>
    </source>
</evidence>
<sequence length="781" mass="85682">MALPPRRRPASATIALALVLGAGGASGCDEAPLDRGLERVAGLDLEQPLPEPEQALRPEALRGRVPESAHVVDYAIEARLDEQRHEIAGSLRMAWTNPTAHAVDRLPFHLYMNAFRAEDTAWMRTARGSHRGEAFARDRWGFVDVRSVELLARSSAGTSVALEQAPAAGEALAYAEDADPSTMTVQLGERAPVAPGETVVIEVEFLTRLPRVFARTGYYGDFHMAGQWFPKIGVLEADGTWQAHTFSLFSEFYADFGDYEVALDLPSDFVVGATGIRVGEEDLGGGRKRVEYRAEMVHDFAWAADPDFVETWAEYEGIRIRQLIQPEHLDSAGAHLAAQIAAFESMEPRFGPYPWSTLTIVHPPAGAEGAGGMEYPTFYTTQDVERSKWIHPAVFSERWSGTYTSVHEFGHQYFQGLFASNEHAQPWLDEGMNSASNVLVYWDAHGEDPAMFRAFGHPLTTKDITAISLIQRGAVDPIDQPADRWDPLAGTYGAVTYQKTAAAMLTLRELVGREPWDEAMARYSERARFGHPDGALLEDTLVEVIGGDDGRVEVGRDLDDAPVFLDVREFLDQALRQASVIDFRVLEVSNRRRLGRAGWHRLAAAATGREESAREAQVRAMSEAVASAFGHEPPADVGAEGPLGPLRATASTSAWTSEIDQLRDDEIEGNVLIHRASPFRVPVQIAVEFADGEARVFTWDGQAPKARFDFPGRRVVRVRLDPQRALVLEPHRLDNGMWAEPGGKAEVEGPAAELSRGSALSEWFGDLSEALSLASLGGLGI</sequence>
<keyword evidence="1" id="KW-0732">Signal</keyword>
<proteinExistence type="predicted"/>
<feature type="domain" description="Peptidase M1 membrane alanine aminopeptidase" evidence="2">
    <location>
        <begin position="340"/>
        <end position="543"/>
    </location>
</feature>
<dbReference type="PROSITE" id="PS51257">
    <property type="entry name" value="PROKAR_LIPOPROTEIN"/>
    <property type="match status" value="1"/>
</dbReference>
<dbReference type="eggNOG" id="COG0308">
    <property type="taxonomic scope" value="Bacteria"/>
</dbReference>
<keyword evidence="3" id="KW-0378">Hydrolase</keyword>
<organism evidence="3 4">
    <name type="scientific">Plesiocystis pacifica SIR-1</name>
    <dbReference type="NCBI Taxonomy" id="391625"/>
    <lineage>
        <taxon>Bacteria</taxon>
        <taxon>Pseudomonadati</taxon>
        <taxon>Myxococcota</taxon>
        <taxon>Polyangia</taxon>
        <taxon>Nannocystales</taxon>
        <taxon>Nannocystaceae</taxon>
        <taxon>Plesiocystis</taxon>
    </lineage>
</organism>
<evidence type="ECO:0000256" key="1">
    <source>
        <dbReference type="SAM" id="SignalP"/>
    </source>
</evidence>
<gene>
    <name evidence="3" type="ORF">PPSIR1_14540</name>
</gene>
<dbReference type="OrthoDB" id="9814383at2"/>
<dbReference type="GO" id="GO:0008237">
    <property type="term" value="F:metallopeptidase activity"/>
    <property type="evidence" value="ECO:0007669"/>
    <property type="project" value="InterPro"/>
</dbReference>
<evidence type="ECO:0000259" key="2">
    <source>
        <dbReference type="Pfam" id="PF01433"/>
    </source>
</evidence>
<dbReference type="Pfam" id="PF01433">
    <property type="entry name" value="Peptidase_M1"/>
    <property type="match status" value="1"/>
</dbReference>
<accession>A6GFA1</accession>
<dbReference type="RefSeq" id="WP_006975391.1">
    <property type="nucleotide sequence ID" value="NZ_ABCS01000091.1"/>
</dbReference>
<dbReference type="STRING" id="391625.PPSIR1_14540"/>
<dbReference type="CDD" id="cd09604">
    <property type="entry name" value="M1_APN_like"/>
    <property type="match status" value="1"/>
</dbReference>
<keyword evidence="3" id="KW-0645">Protease</keyword>
<feature type="chain" id="PRO_5002693946" evidence="1">
    <location>
        <begin position="28"/>
        <end position="781"/>
    </location>
</feature>
<name>A6GFA1_9BACT</name>
<dbReference type="GO" id="GO:0004177">
    <property type="term" value="F:aminopeptidase activity"/>
    <property type="evidence" value="ECO:0007669"/>
    <property type="project" value="UniProtKB-KW"/>
</dbReference>
<dbReference type="InterPro" id="IPR027268">
    <property type="entry name" value="Peptidase_M4/M1_CTD_sf"/>
</dbReference>
<keyword evidence="3" id="KW-0031">Aminopeptidase</keyword>
<dbReference type="Gene3D" id="1.10.390.10">
    <property type="entry name" value="Neutral Protease Domain 2"/>
    <property type="match status" value="1"/>
</dbReference>
<keyword evidence="4" id="KW-1185">Reference proteome</keyword>
<dbReference type="EMBL" id="ABCS01000091">
    <property type="protein sequence ID" value="EDM75442.1"/>
    <property type="molecule type" value="Genomic_DNA"/>
</dbReference>
<reference evidence="3 4" key="1">
    <citation type="submission" date="2007-06" db="EMBL/GenBank/DDBJ databases">
        <authorList>
            <person name="Shimkets L."/>
            <person name="Ferriera S."/>
            <person name="Johnson J."/>
            <person name="Kravitz S."/>
            <person name="Beeson K."/>
            <person name="Sutton G."/>
            <person name="Rogers Y.-H."/>
            <person name="Friedman R."/>
            <person name="Frazier M."/>
            <person name="Venter J.C."/>
        </authorList>
    </citation>
    <scope>NUCLEOTIDE SEQUENCE [LARGE SCALE GENOMIC DNA]</scope>
    <source>
        <strain evidence="3 4">SIR-1</strain>
    </source>
</reference>